<keyword evidence="11" id="KW-0407">Ion channel</keyword>
<dbReference type="Proteomes" id="UP000774130">
    <property type="component" value="Unassembled WGS sequence"/>
</dbReference>
<evidence type="ECO:0000256" key="5">
    <source>
        <dbReference type="ARBA" id="ARBA00022692"/>
    </source>
</evidence>
<evidence type="ECO:0000313" key="14">
    <source>
        <dbReference type="Proteomes" id="UP000774130"/>
    </source>
</evidence>
<evidence type="ECO:0000256" key="7">
    <source>
        <dbReference type="ARBA" id="ARBA00022958"/>
    </source>
</evidence>
<keyword evidence="3" id="KW-0813">Transport</keyword>
<organism evidence="13 14">
    <name type="scientific">Enterococcus alishanensis</name>
    <dbReference type="NCBI Taxonomy" id="1303817"/>
    <lineage>
        <taxon>Bacteria</taxon>
        <taxon>Bacillati</taxon>
        <taxon>Bacillota</taxon>
        <taxon>Bacilli</taxon>
        <taxon>Lactobacillales</taxon>
        <taxon>Enterococcaceae</taxon>
        <taxon>Enterococcus</taxon>
    </lineage>
</organism>
<keyword evidence="6" id="KW-0631">Potassium channel</keyword>
<keyword evidence="9" id="KW-0406">Ion transport</keyword>
<name>A0ABS6TCE8_9ENTE</name>
<reference evidence="13 14" key="1">
    <citation type="submission" date="2021-06" db="EMBL/GenBank/DDBJ databases">
        <title>Enterococcus alishanensis sp. nov., a novel lactic acid bacterium isolated from fresh coffee beans.</title>
        <authorList>
            <person name="Chen Y.-S."/>
        </authorList>
    </citation>
    <scope>NUCLEOTIDE SEQUENCE [LARGE SCALE GENOMIC DNA]</scope>
    <source>
        <strain evidence="13 14">ALS3</strain>
    </source>
</reference>
<proteinExistence type="inferred from homology"/>
<evidence type="ECO:0000256" key="1">
    <source>
        <dbReference type="ARBA" id="ARBA00004141"/>
    </source>
</evidence>
<evidence type="ECO:0000256" key="2">
    <source>
        <dbReference type="ARBA" id="ARBA00006920"/>
    </source>
</evidence>
<keyword evidence="5" id="KW-0812">Transmembrane</keyword>
<keyword evidence="7" id="KW-0630">Potassium</keyword>
<evidence type="ECO:0000256" key="6">
    <source>
        <dbReference type="ARBA" id="ARBA00022826"/>
    </source>
</evidence>
<evidence type="ECO:0000256" key="3">
    <source>
        <dbReference type="ARBA" id="ARBA00022448"/>
    </source>
</evidence>
<protein>
    <submittedName>
        <fullName evidence="13">DUF1211 domain-containing protein</fullName>
    </submittedName>
</protein>
<gene>
    <name evidence="13" type="ORF">KUA55_07690</name>
</gene>
<evidence type="ECO:0000256" key="8">
    <source>
        <dbReference type="ARBA" id="ARBA00022989"/>
    </source>
</evidence>
<keyword evidence="10" id="KW-0472">Membrane</keyword>
<sequence length="67" mass="7483">MLKSRVEIFTEGIISIVTTLLVLELPQSAGGSWNDLFAVGHKLVVYLISFVRWLLIGTQPLPSFPNR</sequence>
<comment type="catalytic activity">
    <reaction evidence="12">
        <text>K(+)(in) = K(+)(out)</text>
        <dbReference type="Rhea" id="RHEA:29463"/>
        <dbReference type="ChEBI" id="CHEBI:29103"/>
    </reaction>
</comment>
<evidence type="ECO:0000256" key="10">
    <source>
        <dbReference type="ARBA" id="ARBA00023136"/>
    </source>
</evidence>
<evidence type="ECO:0000256" key="12">
    <source>
        <dbReference type="ARBA" id="ARBA00034430"/>
    </source>
</evidence>
<evidence type="ECO:0000256" key="9">
    <source>
        <dbReference type="ARBA" id="ARBA00023065"/>
    </source>
</evidence>
<comment type="caution">
    <text evidence="13">The sequence shown here is derived from an EMBL/GenBank/DDBJ whole genome shotgun (WGS) entry which is preliminary data.</text>
</comment>
<dbReference type="Pfam" id="PF06736">
    <property type="entry name" value="TMEM175"/>
    <property type="match status" value="1"/>
</dbReference>
<keyword evidence="4" id="KW-0633">Potassium transport</keyword>
<keyword evidence="14" id="KW-1185">Reference proteome</keyword>
<keyword evidence="8" id="KW-1133">Transmembrane helix</keyword>
<evidence type="ECO:0000313" key="13">
    <source>
        <dbReference type="EMBL" id="MBV7390557.1"/>
    </source>
</evidence>
<evidence type="ECO:0000256" key="4">
    <source>
        <dbReference type="ARBA" id="ARBA00022538"/>
    </source>
</evidence>
<accession>A0ABS6TCE8</accession>
<comment type="similarity">
    <text evidence="2">Belongs to the TMEM175 family.</text>
</comment>
<dbReference type="EMBL" id="JAHUZB010000003">
    <property type="protein sequence ID" value="MBV7390557.1"/>
    <property type="molecule type" value="Genomic_DNA"/>
</dbReference>
<dbReference type="InterPro" id="IPR010617">
    <property type="entry name" value="TMEM175-like"/>
</dbReference>
<dbReference type="RefSeq" id="WP_218325618.1">
    <property type="nucleotide sequence ID" value="NZ_JAHUZB010000003.1"/>
</dbReference>
<comment type="subcellular location">
    <subcellularLocation>
        <location evidence="1">Membrane</location>
        <topology evidence="1">Multi-pass membrane protein</topology>
    </subcellularLocation>
</comment>
<evidence type="ECO:0000256" key="11">
    <source>
        <dbReference type="ARBA" id="ARBA00023303"/>
    </source>
</evidence>